<evidence type="ECO:0000256" key="2">
    <source>
        <dbReference type="SAM" id="SignalP"/>
    </source>
</evidence>
<feature type="signal peptide" evidence="2">
    <location>
        <begin position="1"/>
        <end position="18"/>
    </location>
</feature>
<evidence type="ECO:0000313" key="5">
    <source>
        <dbReference type="Proteomes" id="UP000596742"/>
    </source>
</evidence>
<dbReference type="InterPro" id="IPR050111">
    <property type="entry name" value="C-type_lectin/snaclec_domain"/>
</dbReference>
<accession>A0A8B6EF01</accession>
<dbReference type="InterPro" id="IPR016186">
    <property type="entry name" value="C-type_lectin-like/link_sf"/>
</dbReference>
<keyword evidence="2" id="KW-0732">Signal</keyword>
<dbReference type="PROSITE" id="PS50041">
    <property type="entry name" value="C_TYPE_LECTIN_2"/>
    <property type="match status" value="1"/>
</dbReference>
<keyword evidence="1" id="KW-1015">Disulfide bond</keyword>
<evidence type="ECO:0000313" key="4">
    <source>
        <dbReference type="EMBL" id="VDI33530.1"/>
    </source>
</evidence>
<feature type="chain" id="PRO_5032299695" description="C-type lectin domain-containing protein" evidence="2">
    <location>
        <begin position="19"/>
        <end position="238"/>
    </location>
</feature>
<dbReference type="OrthoDB" id="6128535at2759"/>
<dbReference type="InterPro" id="IPR016187">
    <property type="entry name" value="CTDL_fold"/>
</dbReference>
<dbReference type="Proteomes" id="UP000596742">
    <property type="component" value="Unassembled WGS sequence"/>
</dbReference>
<keyword evidence="5" id="KW-1185">Reference proteome</keyword>
<evidence type="ECO:0000259" key="3">
    <source>
        <dbReference type="PROSITE" id="PS50041"/>
    </source>
</evidence>
<dbReference type="EMBL" id="UYJE01005056">
    <property type="protein sequence ID" value="VDI33530.1"/>
    <property type="molecule type" value="Genomic_DNA"/>
</dbReference>
<name>A0A8B6EF01_MYTGA</name>
<comment type="caution">
    <text evidence="4">The sequence shown here is derived from an EMBL/GenBank/DDBJ whole genome shotgun (WGS) entry which is preliminary data.</text>
</comment>
<organism evidence="4 5">
    <name type="scientific">Mytilus galloprovincialis</name>
    <name type="common">Mediterranean mussel</name>
    <dbReference type="NCBI Taxonomy" id="29158"/>
    <lineage>
        <taxon>Eukaryota</taxon>
        <taxon>Metazoa</taxon>
        <taxon>Spiralia</taxon>
        <taxon>Lophotrochozoa</taxon>
        <taxon>Mollusca</taxon>
        <taxon>Bivalvia</taxon>
        <taxon>Autobranchia</taxon>
        <taxon>Pteriomorphia</taxon>
        <taxon>Mytilida</taxon>
        <taxon>Mytiloidea</taxon>
        <taxon>Mytilidae</taxon>
        <taxon>Mytilinae</taxon>
        <taxon>Mytilus</taxon>
    </lineage>
</organism>
<dbReference type="InterPro" id="IPR001304">
    <property type="entry name" value="C-type_lectin-like"/>
</dbReference>
<dbReference type="SUPFAM" id="SSF56436">
    <property type="entry name" value="C-type lectin-like"/>
    <property type="match status" value="1"/>
</dbReference>
<dbReference type="AlphaFoldDB" id="A0A8B6EF01"/>
<sequence>MCNSLYLLLVLCVTSSLAMEKIISEDSSDTSCNSPFVWMMVKHLDRTDTKLNKVQSLSHQNHIAINNMKGKIVNDEVTEIKSLLNGIQKKMRNMQFEIDNLKRRCSTNPGDWVLFSGHNYMFVYKKVTWNIAKIDCQQKGGYLAKVESGAENSWLISVMKDEVWIGLNDIQSEGQWKWISDNTGISFSYWPSNQPSSKRRENCVQYCKERCGMKSYGWNDESCGSRMGYVCEKQLEHS</sequence>
<dbReference type="PROSITE" id="PS00615">
    <property type="entry name" value="C_TYPE_LECTIN_1"/>
    <property type="match status" value="1"/>
</dbReference>
<dbReference type="InterPro" id="IPR018378">
    <property type="entry name" value="C-type_lectin_CS"/>
</dbReference>
<reference evidence="4" key="1">
    <citation type="submission" date="2018-11" db="EMBL/GenBank/DDBJ databases">
        <authorList>
            <person name="Alioto T."/>
            <person name="Alioto T."/>
        </authorList>
    </citation>
    <scope>NUCLEOTIDE SEQUENCE</scope>
</reference>
<dbReference type="Gene3D" id="3.10.100.10">
    <property type="entry name" value="Mannose-Binding Protein A, subunit A"/>
    <property type="match status" value="1"/>
</dbReference>
<dbReference type="CDD" id="cd00037">
    <property type="entry name" value="CLECT"/>
    <property type="match status" value="1"/>
</dbReference>
<protein>
    <recommendedName>
        <fullName evidence="3">C-type lectin domain-containing protein</fullName>
    </recommendedName>
</protein>
<feature type="domain" description="C-type lectin" evidence="3">
    <location>
        <begin position="115"/>
        <end position="232"/>
    </location>
</feature>
<evidence type="ECO:0000256" key="1">
    <source>
        <dbReference type="ARBA" id="ARBA00023157"/>
    </source>
</evidence>
<proteinExistence type="predicted"/>
<dbReference type="SMART" id="SM00034">
    <property type="entry name" value="CLECT"/>
    <property type="match status" value="1"/>
</dbReference>
<dbReference type="Pfam" id="PF00059">
    <property type="entry name" value="Lectin_C"/>
    <property type="match status" value="1"/>
</dbReference>
<gene>
    <name evidence="4" type="ORF">MGAL_10B065651</name>
</gene>
<dbReference type="PANTHER" id="PTHR22803">
    <property type="entry name" value="MANNOSE, PHOSPHOLIPASE, LECTIN RECEPTOR RELATED"/>
    <property type="match status" value="1"/>
</dbReference>